<dbReference type="EMBL" id="RCZD01000008">
    <property type="protein sequence ID" value="TPG60067.1"/>
    <property type="molecule type" value="Genomic_DNA"/>
</dbReference>
<name>A0A502GCR6_9GAMM</name>
<dbReference type="Gene3D" id="3.30.1360.40">
    <property type="match status" value="1"/>
</dbReference>
<organism evidence="8 9">
    <name type="scientific">Ewingella americana</name>
    <dbReference type="NCBI Taxonomy" id="41202"/>
    <lineage>
        <taxon>Bacteria</taxon>
        <taxon>Pseudomonadati</taxon>
        <taxon>Pseudomonadota</taxon>
        <taxon>Gammaproteobacteria</taxon>
        <taxon>Enterobacterales</taxon>
        <taxon>Yersiniaceae</taxon>
        <taxon>Ewingella</taxon>
    </lineage>
</organism>
<dbReference type="InterPro" id="IPR013757">
    <property type="entry name" value="Topo_IIA_A_a_sf"/>
</dbReference>
<evidence type="ECO:0000256" key="5">
    <source>
        <dbReference type="ARBA" id="ARBA00023235"/>
    </source>
</evidence>
<dbReference type="PANTHER" id="PTHR43493:SF5">
    <property type="entry name" value="DNA GYRASE SUBUNIT A, CHLOROPLASTIC_MITOCHONDRIAL"/>
    <property type="match status" value="1"/>
</dbReference>
<dbReference type="Pfam" id="PF00521">
    <property type="entry name" value="DNA_topoisoIV"/>
    <property type="match status" value="1"/>
</dbReference>
<reference evidence="8 9" key="1">
    <citation type="journal article" date="2019" name="Environ. Microbiol.">
        <title>Species interactions and distinct microbial communities in high Arctic permafrost affected cryosols are associated with the CH4 and CO2 gas fluxes.</title>
        <authorList>
            <person name="Altshuler I."/>
            <person name="Hamel J."/>
            <person name="Turney S."/>
            <person name="Magnuson E."/>
            <person name="Levesque R."/>
            <person name="Greer C."/>
            <person name="Whyte L.G."/>
        </authorList>
    </citation>
    <scope>NUCLEOTIDE SEQUENCE [LARGE SCALE GENOMIC DNA]</scope>
    <source>
        <strain evidence="8 9">E4</strain>
    </source>
</reference>
<dbReference type="SMART" id="SM00434">
    <property type="entry name" value="TOP4c"/>
    <property type="match status" value="1"/>
</dbReference>
<comment type="catalytic activity">
    <reaction evidence="1 6">
        <text>ATP-dependent breakage, passage and rejoining of double-stranded DNA.</text>
        <dbReference type="EC" id="5.6.2.2"/>
    </reaction>
</comment>
<keyword evidence="5 6" id="KW-0413">Isomerase</keyword>
<dbReference type="GO" id="GO:0006265">
    <property type="term" value="P:DNA topological change"/>
    <property type="evidence" value="ECO:0007669"/>
    <property type="project" value="UniProtKB-UniRule"/>
</dbReference>
<dbReference type="Gene3D" id="3.90.199.10">
    <property type="entry name" value="Topoisomerase II, domain 5"/>
    <property type="match status" value="1"/>
</dbReference>
<evidence type="ECO:0000313" key="9">
    <source>
        <dbReference type="Proteomes" id="UP000317663"/>
    </source>
</evidence>
<comment type="similarity">
    <text evidence="2">Belongs to the type II topoisomerase GyrA/ParC subunit family.</text>
</comment>
<dbReference type="GO" id="GO:0003677">
    <property type="term" value="F:DNA binding"/>
    <property type="evidence" value="ECO:0007669"/>
    <property type="project" value="UniProtKB-UniRule"/>
</dbReference>
<evidence type="ECO:0000256" key="1">
    <source>
        <dbReference type="ARBA" id="ARBA00000185"/>
    </source>
</evidence>
<comment type="caution">
    <text evidence="8">The sequence shown here is derived from an EMBL/GenBank/DDBJ whole genome shotgun (WGS) entry which is preliminary data.</text>
</comment>
<dbReference type="AlphaFoldDB" id="A0A502GCR6"/>
<gene>
    <name evidence="8" type="ORF">EAH77_15990</name>
</gene>
<dbReference type="Proteomes" id="UP000317663">
    <property type="component" value="Unassembled WGS sequence"/>
</dbReference>
<accession>A0A502GCR6</accession>
<dbReference type="GO" id="GO:0003918">
    <property type="term" value="F:DNA topoisomerase type II (double strand cut, ATP-hydrolyzing) activity"/>
    <property type="evidence" value="ECO:0007669"/>
    <property type="project" value="UniProtKB-EC"/>
</dbReference>
<dbReference type="RefSeq" id="WP_140473795.1">
    <property type="nucleotide sequence ID" value="NZ_RCZD01000008.1"/>
</dbReference>
<evidence type="ECO:0000256" key="4">
    <source>
        <dbReference type="ARBA" id="ARBA00023125"/>
    </source>
</evidence>
<evidence type="ECO:0000256" key="3">
    <source>
        <dbReference type="ARBA" id="ARBA00023029"/>
    </source>
</evidence>
<feature type="active site" description="O-(5'-phospho-DNA)-tyrosine intermediate" evidence="6">
    <location>
        <position position="129"/>
    </location>
</feature>
<keyword evidence="3 6" id="KW-0799">Topoisomerase</keyword>
<feature type="domain" description="Topo IIA-type catalytic" evidence="7">
    <location>
        <begin position="39"/>
        <end position="218"/>
    </location>
</feature>
<dbReference type="GO" id="GO:0009330">
    <property type="term" value="C:DNA topoisomerase type II (double strand cut, ATP-hydrolyzing) complex"/>
    <property type="evidence" value="ECO:0007669"/>
    <property type="project" value="TreeGrafter"/>
</dbReference>
<dbReference type="InterPro" id="IPR013758">
    <property type="entry name" value="Topo_IIA_A/C_ab"/>
</dbReference>
<evidence type="ECO:0000256" key="6">
    <source>
        <dbReference type="PROSITE-ProRule" id="PRU01384"/>
    </source>
</evidence>
<keyword evidence="9" id="KW-1185">Reference proteome</keyword>
<dbReference type="PROSITE" id="PS52040">
    <property type="entry name" value="TOPO_IIA"/>
    <property type="match status" value="1"/>
</dbReference>
<proteinExistence type="inferred from homology"/>
<dbReference type="OrthoDB" id="9806486at2"/>
<dbReference type="SUPFAM" id="SSF56719">
    <property type="entry name" value="Type II DNA topoisomerase"/>
    <property type="match status" value="1"/>
</dbReference>
<dbReference type="GO" id="GO:0005524">
    <property type="term" value="F:ATP binding"/>
    <property type="evidence" value="ECO:0007669"/>
    <property type="project" value="InterPro"/>
</dbReference>
<dbReference type="InterPro" id="IPR013760">
    <property type="entry name" value="Topo_IIA-like_dom_sf"/>
</dbReference>
<evidence type="ECO:0000256" key="2">
    <source>
        <dbReference type="ARBA" id="ARBA00008263"/>
    </source>
</evidence>
<keyword evidence="4 6" id="KW-0238">DNA-binding</keyword>
<sequence>MGNLFASRERDNYTEKDFGEEIRESMSEYAMYVAYDRSVPCIIDGLKPVQRRSVYASWNMGQRPNGKTSKCAKLVGEVMGNFHPHGDGSIYESIVKLTSPTTARYNLFFERQGNFGDAPMGDSAAAPRYTETKINEVGALFLAQHESLPYAPNYDGSQQEPVYLCPAFPAFLLNESVGIGTGISGSNPGHTLVDICNTTEHLLNNPQASDEELFQIIKGPEYPIGGNLMDFDTNRAALRNIYTRGRGTLYFEATWRLEPSDDPAWKVRLVVDSFCPGMTIYSFTEGYLNTLVKQGLIGFKDDSAGSDNVCISLYANSNNTLINNVIPQLRSFHRSYNMTAVDLIKVIDQETGEERFEERLITATLKYAIGRWYKFRSNLLTDHFTSMIWSLNQDLWKAEVRYRLTTEAGLIDMIRASSTPEELDHVLREIMGLNEEQAAYVLRIRLGTLIKMNSGTIQEEIDAINHKINLSEYNRSNLKEYIIEELREVRTKYGDSRRTTLFQQQPMPEREEVNYLLTVKEMDNSLVINDSWPANGVGLTKTRNAVVAHDRVVLATYDGNMIESTAESLVSFGPWYAAGVATEKDDIMVIVDDNNKVDYRWIPEDFSRKLRLTPRDGTLIHATGITSTDQGVIINLNGNAWSFLSRTNLEKYAVNKVGKFWSYQQDKKTYATQVIRVSAMDDIVDALGQPISFDHGDDDLISNGKVFVVSDTNMVVLKSGRISYMDRTAVFSRWENIVEIFPLGNKQLKK</sequence>
<dbReference type="InterPro" id="IPR002205">
    <property type="entry name" value="Topo_IIA_dom_A"/>
</dbReference>
<dbReference type="InterPro" id="IPR050220">
    <property type="entry name" value="Type_II_DNA_Topoisomerases"/>
</dbReference>
<dbReference type="PANTHER" id="PTHR43493">
    <property type="entry name" value="DNA GYRASE/TOPOISOMERASE SUBUNIT A"/>
    <property type="match status" value="1"/>
</dbReference>
<dbReference type="Gene3D" id="1.10.268.10">
    <property type="entry name" value="Topoisomerase, domain 3"/>
    <property type="match status" value="1"/>
</dbReference>
<evidence type="ECO:0000259" key="7">
    <source>
        <dbReference type="PROSITE" id="PS52040"/>
    </source>
</evidence>
<protein>
    <recommendedName>
        <fullName evidence="7">Topo IIA-type catalytic domain-containing protein</fullName>
    </recommendedName>
</protein>
<evidence type="ECO:0000313" key="8">
    <source>
        <dbReference type="EMBL" id="TPG60067.1"/>
    </source>
</evidence>